<protein>
    <submittedName>
        <fullName evidence="4">Midasin-like 5</fullName>
    </submittedName>
</protein>
<evidence type="ECO:0000256" key="2">
    <source>
        <dbReference type="ARBA" id="ARBA00022840"/>
    </source>
</evidence>
<dbReference type="InterPro" id="IPR036465">
    <property type="entry name" value="vWFA_dom_sf"/>
</dbReference>
<proteinExistence type="predicted"/>
<dbReference type="SUPFAM" id="SSF53300">
    <property type="entry name" value="vWA-like"/>
    <property type="match status" value="1"/>
</dbReference>
<accession>A0A8J5N1E6</accession>
<dbReference type="EMBL" id="JAHLQT010012455">
    <property type="protein sequence ID" value="KAG7171261.1"/>
    <property type="molecule type" value="Genomic_DNA"/>
</dbReference>
<dbReference type="Gene3D" id="3.40.50.410">
    <property type="entry name" value="von Willebrand factor, type A domain"/>
    <property type="match status" value="1"/>
</dbReference>
<comment type="caution">
    <text evidence="4">The sequence shown here is derived from an EMBL/GenBank/DDBJ whole genome shotgun (WGS) entry which is preliminary data.</text>
</comment>
<reference evidence="4" key="1">
    <citation type="journal article" date="2021" name="Sci. Adv.">
        <title>The American lobster genome reveals insights on longevity, neural, and immune adaptations.</title>
        <authorList>
            <person name="Polinski J.M."/>
            <person name="Zimin A.V."/>
            <person name="Clark K.F."/>
            <person name="Kohn A.B."/>
            <person name="Sadowski N."/>
            <person name="Timp W."/>
            <person name="Ptitsyn A."/>
            <person name="Khanna P."/>
            <person name="Romanova D.Y."/>
            <person name="Williams P."/>
            <person name="Greenwood S.J."/>
            <person name="Moroz L.L."/>
            <person name="Walt D.R."/>
            <person name="Bodnar A.G."/>
        </authorList>
    </citation>
    <scope>NUCLEOTIDE SEQUENCE</scope>
    <source>
        <strain evidence="4">GMGI-L3</strain>
    </source>
</reference>
<keyword evidence="2" id="KW-0067">ATP-binding</keyword>
<evidence type="ECO:0000256" key="1">
    <source>
        <dbReference type="ARBA" id="ARBA00022741"/>
    </source>
</evidence>
<dbReference type="GO" id="GO:0000055">
    <property type="term" value="P:ribosomal large subunit export from nucleus"/>
    <property type="evidence" value="ECO:0007669"/>
    <property type="project" value="TreeGrafter"/>
</dbReference>
<gene>
    <name evidence="4" type="primary">MDN1-L5</name>
    <name evidence="4" type="ORF">Hamer_G013712</name>
</gene>
<sequence length="315" mass="35367">MADEDEQEEKLFAKFDENVEETRRQIEVISTQSEDDGTSWAQQEARVAPISLQLCEQLRLILEPTQAARLRGDYRTGKRLNMRKVIPYIASQFRKDKIWLRRTQPSKRTYQILVAVDDSESMAEARAGSLAIESVALVTRALTLLEVGQLGVISFGASTRIIHPFDQPFSEAAGSKVLASLKFDQKVTNFGRMLEDSVALMNGSRVTSSHGNPDTAQLLLILSDGQTQTRSEIVKAAVRTARASRIFIVFLVLDSMDNKYSFYDVLVYEKGRMKPLVESFPFPFFLVVRDLATLPSALATALRQWFELVTADAAH</sequence>
<dbReference type="PROSITE" id="PS50234">
    <property type="entry name" value="VWFA"/>
    <property type="match status" value="1"/>
</dbReference>
<dbReference type="PANTHER" id="PTHR48103">
    <property type="entry name" value="MIDASIN-RELATED"/>
    <property type="match status" value="1"/>
</dbReference>
<keyword evidence="1" id="KW-0547">Nucleotide-binding</keyword>
<dbReference type="AlphaFoldDB" id="A0A8J5N1E6"/>
<evidence type="ECO:0000313" key="5">
    <source>
        <dbReference type="Proteomes" id="UP000747542"/>
    </source>
</evidence>
<dbReference type="InterPro" id="IPR002035">
    <property type="entry name" value="VWF_A"/>
</dbReference>
<dbReference type="GO" id="GO:0030687">
    <property type="term" value="C:preribosome, large subunit precursor"/>
    <property type="evidence" value="ECO:0007669"/>
    <property type="project" value="TreeGrafter"/>
</dbReference>
<keyword evidence="5" id="KW-1185">Reference proteome</keyword>
<feature type="domain" description="VWFA" evidence="3">
    <location>
        <begin position="111"/>
        <end position="302"/>
    </location>
</feature>
<dbReference type="GO" id="GO:0005524">
    <property type="term" value="F:ATP binding"/>
    <property type="evidence" value="ECO:0007669"/>
    <property type="project" value="UniProtKB-KW"/>
</dbReference>
<dbReference type="Proteomes" id="UP000747542">
    <property type="component" value="Unassembled WGS sequence"/>
</dbReference>
<evidence type="ECO:0000259" key="3">
    <source>
        <dbReference type="PROSITE" id="PS50234"/>
    </source>
</evidence>
<dbReference type="GO" id="GO:0005634">
    <property type="term" value="C:nucleus"/>
    <property type="evidence" value="ECO:0007669"/>
    <property type="project" value="TreeGrafter"/>
</dbReference>
<evidence type="ECO:0000313" key="4">
    <source>
        <dbReference type="EMBL" id="KAG7171261.1"/>
    </source>
</evidence>
<dbReference type="GO" id="GO:0000027">
    <property type="term" value="P:ribosomal large subunit assembly"/>
    <property type="evidence" value="ECO:0007669"/>
    <property type="project" value="TreeGrafter"/>
</dbReference>
<organism evidence="4 5">
    <name type="scientific">Homarus americanus</name>
    <name type="common">American lobster</name>
    <dbReference type="NCBI Taxonomy" id="6706"/>
    <lineage>
        <taxon>Eukaryota</taxon>
        <taxon>Metazoa</taxon>
        <taxon>Ecdysozoa</taxon>
        <taxon>Arthropoda</taxon>
        <taxon>Crustacea</taxon>
        <taxon>Multicrustacea</taxon>
        <taxon>Malacostraca</taxon>
        <taxon>Eumalacostraca</taxon>
        <taxon>Eucarida</taxon>
        <taxon>Decapoda</taxon>
        <taxon>Pleocyemata</taxon>
        <taxon>Astacidea</taxon>
        <taxon>Nephropoidea</taxon>
        <taxon>Nephropidae</taxon>
        <taxon>Homarus</taxon>
    </lineage>
</organism>
<name>A0A8J5N1E6_HOMAM</name>
<dbReference type="PANTHER" id="PTHR48103:SF2">
    <property type="entry name" value="MIDASIN"/>
    <property type="match status" value="1"/>
</dbReference>